<dbReference type="PANTHER" id="PTHR24126:SF14">
    <property type="entry name" value="ANK_REP_REGION DOMAIN-CONTAINING PROTEIN"/>
    <property type="match status" value="1"/>
</dbReference>
<feature type="repeat" description="ANK" evidence="3">
    <location>
        <begin position="182"/>
        <end position="214"/>
    </location>
</feature>
<keyword evidence="6" id="KW-1185">Reference proteome</keyword>
<feature type="repeat" description="ANK" evidence="3">
    <location>
        <begin position="248"/>
        <end position="279"/>
    </location>
</feature>
<dbReference type="InterPro" id="IPR002110">
    <property type="entry name" value="Ankyrin_rpt"/>
</dbReference>
<keyword evidence="1" id="KW-0677">Repeat</keyword>
<proteinExistence type="predicted"/>
<dbReference type="Gene3D" id="1.25.40.20">
    <property type="entry name" value="Ankyrin repeat-containing domain"/>
    <property type="match status" value="1"/>
</dbReference>
<dbReference type="AlphaFoldDB" id="A0A2T2NGV1"/>
<evidence type="ECO:0000313" key="5">
    <source>
        <dbReference type="EMBL" id="PSN64610.1"/>
    </source>
</evidence>
<dbReference type="GO" id="GO:0061629">
    <property type="term" value="F:RNA polymerase II-specific DNA-binding transcription factor binding"/>
    <property type="evidence" value="ECO:0007669"/>
    <property type="project" value="TreeGrafter"/>
</dbReference>
<protein>
    <submittedName>
        <fullName evidence="5">Ankyrin</fullName>
    </submittedName>
</protein>
<organism evidence="5 6">
    <name type="scientific">Corynespora cassiicola Philippines</name>
    <dbReference type="NCBI Taxonomy" id="1448308"/>
    <lineage>
        <taxon>Eukaryota</taxon>
        <taxon>Fungi</taxon>
        <taxon>Dikarya</taxon>
        <taxon>Ascomycota</taxon>
        <taxon>Pezizomycotina</taxon>
        <taxon>Dothideomycetes</taxon>
        <taxon>Pleosporomycetidae</taxon>
        <taxon>Pleosporales</taxon>
        <taxon>Corynesporascaceae</taxon>
        <taxon>Corynespora</taxon>
    </lineage>
</organism>
<dbReference type="PANTHER" id="PTHR24126">
    <property type="entry name" value="ANKYRIN REPEAT, PH AND SEC7 DOMAIN CONTAINING PROTEIN SECG-RELATED"/>
    <property type="match status" value="1"/>
</dbReference>
<evidence type="ECO:0000256" key="4">
    <source>
        <dbReference type="SAM" id="MobiDB-lite"/>
    </source>
</evidence>
<gene>
    <name evidence="5" type="ORF">BS50DRAFT_678675</name>
</gene>
<evidence type="ECO:0000256" key="3">
    <source>
        <dbReference type="PROSITE-ProRule" id="PRU00023"/>
    </source>
</evidence>
<feature type="compositionally biased region" description="Basic and acidic residues" evidence="4">
    <location>
        <begin position="127"/>
        <end position="140"/>
    </location>
</feature>
<dbReference type="InterPro" id="IPR036770">
    <property type="entry name" value="Ankyrin_rpt-contain_sf"/>
</dbReference>
<dbReference type="Pfam" id="PF12796">
    <property type="entry name" value="Ank_2"/>
    <property type="match status" value="1"/>
</dbReference>
<keyword evidence="2 3" id="KW-0040">ANK repeat</keyword>
<name>A0A2T2NGV1_CORCC</name>
<dbReference type="STRING" id="1448308.A0A2T2NGV1"/>
<dbReference type="GO" id="GO:0006357">
    <property type="term" value="P:regulation of transcription by RNA polymerase II"/>
    <property type="evidence" value="ECO:0007669"/>
    <property type="project" value="TreeGrafter"/>
</dbReference>
<reference evidence="5 6" key="1">
    <citation type="journal article" date="2018" name="Front. Microbiol.">
        <title>Genome-Wide Analysis of Corynespora cassiicola Leaf Fall Disease Putative Effectors.</title>
        <authorList>
            <person name="Lopez D."/>
            <person name="Ribeiro S."/>
            <person name="Label P."/>
            <person name="Fumanal B."/>
            <person name="Venisse J.S."/>
            <person name="Kohler A."/>
            <person name="de Oliveira R.R."/>
            <person name="Labutti K."/>
            <person name="Lipzen A."/>
            <person name="Lail K."/>
            <person name="Bauer D."/>
            <person name="Ohm R.A."/>
            <person name="Barry K.W."/>
            <person name="Spatafora J."/>
            <person name="Grigoriev I.V."/>
            <person name="Martin F.M."/>
            <person name="Pujade-Renaud V."/>
        </authorList>
    </citation>
    <scope>NUCLEOTIDE SEQUENCE [LARGE SCALE GENOMIC DNA]</scope>
    <source>
        <strain evidence="5 6">Philippines</strain>
    </source>
</reference>
<dbReference type="SMART" id="SM00248">
    <property type="entry name" value="ANK"/>
    <property type="match status" value="3"/>
</dbReference>
<dbReference type="OrthoDB" id="3945980at2759"/>
<dbReference type="Proteomes" id="UP000240883">
    <property type="component" value="Unassembled WGS sequence"/>
</dbReference>
<dbReference type="EMBL" id="KZ678138">
    <property type="protein sequence ID" value="PSN64610.1"/>
    <property type="molecule type" value="Genomic_DNA"/>
</dbReference>
<evidence type="ECO:0000313" key="6">
    <source>
        <dbReference type="Proteomes" id="UP000240883"/>
    </source>
</evidence>
<evidence type="ECO:0000256" key="1">
    <source>
        <dbReference type="ARBA" id="ARBA00022737"/>
    </source>
</evidence>
<dbReference type="PRINTS" id="PR01415">
    <property type="entry name" value="ANKYRIN"/>
</dbReference>
<sequence length="279" mass="30905">MSPREEDEDWRKLTDANERRRVQNRIAQRNYRRNIKRRLQQLETFNQSLSVSPLKPKQQQQSSQMSPKDSTHFEKACLHPITPAASDVLLSDLDTMNVPAAGSSDTSSIQTVLFGSTEDTEALSSMPDREDSALTSHQKDNGTTDFDFIAPLTDRDSDIVLFGRSAVPSSQSALSSQYTSTQNLNALQKAVIKGRYNIAKLLVENGADVYTVDDYGNSILHLAAQFGHAPLVSFALSHCLNVNGINIEGDTPLHVAVEHNYAEIVRMLIRAGADIEFKS</sequence>
<dbReference type="CDD" id="cd14688">
    <property type="entry name" value="bZIP_YAP"/>
    <property type="match status" value="1"/>
</dbReference>
<dbReference type="PROSITE" id="PS50297">
    <property type="entry name" value="ANK_REP_REGION"/>
    <property type="match status" value="2"/>
</dbReference>
<dbReference type="SUPFAM" id="SSF48403">
    <property type="entry name" value="Ankyrin repeat"/>
    <property type="match status" value="1"/>
</dbReference>
<dbReference type="PROSITE" id="PS50088">
    <property type="entry name" value="ANK_REPEAT"/>
    <property type="match status" value="3"/>
</dbReference>
<feature type="compositionally biased region" description="Low complexity" evidence="4">
    <location>
        <begin position="50"/>
        <end position="68"/>
    </location>
</feature>
<feature type="region of interest" description="Disordered" evidence="4">
    <location>
        <begin position="47"/>
        <end position="72"/>
    </location>
</feature>
<feature type="region of interest" description="Disordered" evidence="4">
    <location>
        <begin position="119"/>
        <end position="140"/>
    </location>
</feature>
<evidence type="ECO:0000256" key="2">
    <source>
        <dbReference type="ARBA" id="ARBA00023043"/>
    </source>
</evidence>
<feature type="repeat" description="ANK" evidence="3">
    <location>
        <begin position="215"/>
        <end position="247"/>
    </location>
</feature>
<accession>A0A2T2NGV1</accession>
<dbReference type="GO" id="GO:0005634">
    <property type="term" value="C:nucleus"/>
    <property type="evidence" value="ECO:0007669"/>
    <property type="project" value="TreeGrafter"/>
</dbReference>